<keyword evidence="3" id="KW-0012">Acyltransferase</keyword>
<feature type="transmembrane region" description="Helical" evidence="1">
    <location>
        <begin position="225"/>
        <end position="242"/>
    </location>
</feature>
<dbReference type="EMBL" id="FZPD01000002">
    <property type="protein sequence ID" value="SNS84929.1"/>
    <property type="molecule type" value="Genomic_DNA"/>
</dbReference>
<feature type="transmembrane region" description="Helical" evidence="1">
    <location>
        <begin position="248"/>
        <end position="266"/>
    </location>
</feature>
<dbReference type="InterPro" id="IPR050623">
    <property type="entry name" value="Glucan_succinyl_AcylTrfase"/>
</dbReference>
<feature type="domain" description="Acyltransferase 3" evidence="2">
    <location>
        <begin position="6"/>
        <end position="328"/>
    </location>
</feature>
<keyword evidence="1" id="KW-0472">Membrane</keyword>
<evidence type="ECO:0000259" key="2">
    <source>
        <dbReference type="Pfam" id="PF01757"/>
    </source>
</evidence>
<keyword evidence="1" id="KW-0812">Transmembrane</keyword>
<gene>
    <name evidence="3" type="ORF">SAMN05421640_1510</name>
</gene>
<keyword evidence="4" id="KW-1185">Reference proteome</keyword>
<name>A0A239HUF3_EKHLU</name>
<dbReference type="GO" id="GO:0016747">
    <property type="term" value="F:acyltransferase activity, transferring groups other than amino-acyl groups"/>
    <property type="evidence" value="ECO:0007669"/>
    <property type="project" value="InterPro"/>
</dbReference>
<keyword evidence="3" id="KW-0808">Transferase</keyword>
<feature type="transmembrane region" description="Helical" evidence="1">
    <location>
        <begin position="90"/>
        <end position="112"/>
    </location>
</feature>
<feature type="transmembrane region" description="Helical" evidence="1">
    <location>
        <begin position="195"/>
        <end position="213"/>
    </location>
</feature>
<proteinExistence type="predicted"/>
<sequence length="349" mass="41113">MTERRYDIDWLRVIAIGLLLVYHVAIAFQPWGVFIGFIQNNDTVESIWTPMSMLNVWRIPLLFYVSGMGVYFAMKRRNWKELIMERSKRILLPFLFGMTVIVPVHVLMWQGYYHQPLSYEFSPGHLWFLGNIFIYVLVLLPIFLLLRKVENDSVSRVLDKIFKTPVGVVILIIPFVAEAMIVKPENFEMYAFSTHGFWLGLCAFFLGFICMMSQTFWPMIAKWRWLWLGVAITFYLIRWMIFNLQTPDYAMAIESSFWIFAVFGFGNRHLNKPSKSLVYLSESAYPIYIIHMLFIYLGSLFFFSLNISGAWTLTFLTLFTFLGCFISYEFLIRRVAFLRPLFGLKQVGK</sequence>
<feature type="transmembrane region" description="Helical" evidence="1">
    <location>
        <begin position="12"/>
        <end position="37"/>
    </location>
</feature>
<feature type="transmembrane region" description="Helical" evidence="1">
    <location>
        <begin position="166"/>
        <end position="183"/>
    </location>
</feature>
<evidence type="ECO:0000256" key="1">
    <source>
        <dbReference type="SAM" id="Phobius"/>
    </source>
</evidence>
<dbReference type="Proteomes" id="UP000198393">
    <property type="component" value="Unassembled WGS sequence"/>
</dbReference>
<feature type="transmembrane region" description="Helical" evidence="1">
    <location>
        <begin position="287"/>
        <end position="305"/>
    </location>
</feature>
<feature type="transmembrane region" description="Helical" evidence="1">
    <location>
        <begin position="124"/>
        <end position="146"/>
    </location>
</feature>
<dbReference type="Pfam" id="PF01757">
    <property type="entry name" value="Acyl_transf_3"/>
    <property type="match status" value="1"/>
</dbReference>
<dbReference type="InterPro" id="IPR002656">
    <property type="entry name" value="Acyl_transf_3_dom"/>
</dbReference>
<evidence type="ECO:0000313" key="4">
    <source>
        <dbReference type="Proteomes" id="UP000198393"/>
    </source>
</evidence>
<feature type="transmembrane region" description="Helical" evidence="1">
    <location>
        <begin position="57"/>
        <end position="74"/>
    </location>
</feature>
<reference evidence="3 4" key="1">
    <citation type="submission" date="2017-06" db="EMBL/GenBank/DDBJ databases">
        <authorList>
            <person name="Kim H.J."/>
            <person name="Triplett B.A."/>
        </authorList>
    </citation>
    <scope>NUCLEOTIDE SEQUENCE [LARGE SCALE GENOMIC DNA]</scope>
    <source>
        <strain evidence="3 4">DSM 19307</strain>
    </source>
</reference>
<dbReference type="PANTHER" id="PTHR36927">
    <property type="entry name" value="BLR4337 PROTEIN"/>
    <property type="match status" value="1"/>
</dbReference>
<organism evidence="3 4">
    <name type="scientific">Ekhidna lutea</name>
    <dbReference type="NCBI Taxonomy" id="447679"/>
    <lineage>
        <taxon>Bacteria</taxon>
        <taxon>Pseudomonadati</taxon>
        <taxon>Bacteroidota</taxon>
        <taxon>Cytophagia</taxon>
        <taxon>Cytophagales</taxon>
        <taxon>Reichenbachiellaceae</taxon>
        <taxon>Ekhidna</taxon>
    </lineage>
</organism>
<feature type="transmembrane region" description="Helical" evidence="1">
    <location>
        <begin position="311"/>
        <end position="331"/>
    </location>
</feature>
<accession>A0A239HUF3</accession>
<keyword evidence="1" id="KW-1133">Transmembrane helix</keyword>
<dbReference type="PANTHER" id="PTHR36927:SF3">
    <property type="entry name" value="GLUCANS BIOSYNTHESIS PROTEIN C"/>
    <property type="match status" value="1"/>
</dbReference>
<dbReference type="OrthoDB" id="9809782at2"/>
<dbReference type="AlphaFoldDB" id="A0A239HUF3"/>
<evidence type="ECO:0000313" key="3">
    <source>
        <dbReference type="EMBL" id="SNS84929.1"/>
    </source>
</evidence>
<protein>
    <submittedName>
        <fullName evidence="3">Acyltransferase family protein</fullName>
    </submittedName>
</protein>
<dbReference type="RefSeq" id="WP_089356238.1">
    <property type="nucleotide sequence ID" value="NZ_FZPD01000002.1"/>
</dbReference>